<dbReference type="KEGG" id="tve:TRV_01372"/>
<comment type="caution">
    <text evidence="15">The sequence shown here is derived from an EMBL/GenBank/DDBJ whole genome shotgun (WGS) entry which is preliminary data.</text>
</comment>
<dbReference type="Gene3D" id="3.40.50.300">
    <property type="entry name" value="P-loop containing nucleotide triphosphate hydrolases"/>
    <property type="match status" value="1"/>
</dbReference>
<evidence type="ECO:0000256" key="4">
    <source>
        <dbReference type="ARBA" id="ARBA00022741"/>
    </source>
</evidence>
<keyword evidence="4" id="KW-0547">Nucleotide-binding</keyword>
<dbReference type="PANTHER" id="PTHR45626">
    <property type="entry name" value="TRANSCRIPTION TERMINATION FACTOR 2-RELATED"/>
    <property type="match status" value="1"/>
</dbReference>
<feature type="compositionally biased region" description="Basic and acidic residues" evidence="11">
    <location>
        <begin position="1"/>
        <end position="27"/>
    </location>
</feature>
<proteinExistence type="inferred from homology"/>
<dbReference type="Gene3D" id="3.30.40.10">
    <property type="entry name" value="Zinc/RING finger domain, C3HC4 (zinc finger)"/>
    <property type="match status" value="1"/>
</dbReference>
<accession>D4D2R6</accession>
<sequence length="974" mass="110617">RFSKLRVDKTEEIRREEEEKEIRRRREEEEEVLLLHGWIHAKSLPENPLGQAATRRSSRVASASKGRDETTREEPERSMSMPKRQANIMVAIPVKKGSLGASASTSTTSTSASSSTTGRSPAGYSTPATTATTTPNNETELSTRASRRVNATARALELRNSSLGLNSRKRPANAGSSRPNTIDDEKLAAALQAEEYNARPTAKKQKTARGSKAKPVIPDSESDAEPESRPESDSDSEEWFSTNEEAIKNTPKKWSRRTPKDYRAVSPSDSDLNSVVGMVTDSMDSSQLSDISSIADSEESDDLVPNGRYRRLERFIAASKPTRAQKERIKLERQHPQITDMWEKLEQKPILSPPPAAQPEGINRKLKPFQLEGLSWMLAQEKSEWKGGLLGDEMGMGKTIQAVSLLMSDYPVGKPSLVVVPPVALMQWQAEIESYTDGKLKVFVYHNANSKVKDVKAKELKTYDVIMVSYSGLESMYRKETKGWKRDGGLVKGTSMLHSLDFHRLILDEAHNIKQRTTSVAKACFALKSTYKWCLSGTPVQNRIGEFFSLLRFLEIKPFACYFCKTCPCEALHWTQDAQKKCTLCNHNGFNHVSVFNQEILNPITEHRGDDEKRKDALKKLRLLTDRIMLRRVKRDHTSSMELPPKRIEIHREFFGEIEQDFSRSIMTNTTRQFDRYVSRGVMLNNYANIFGLIMQMRQVANHPDLILKKHAEGGQNILVCCICDEPAEEPIRSRCKHEFCRQCAKEYMASVQYGSEPDCPRCHLPLSIDFEQPDIEQDEGGVKKNSIINRIKMENWTSSTKIEMLVFDLCQLRNKKRTNKSIVFSQFTSMLQLVEWRLHRAGISTVMLDGSMSPVQRQRSIDYFMKNVDTEVFLVSLKAGGVALNLTEASRVFIVDPWWNPAAEWQSADRCHRIGQRRPCVITRLCIEDSVESRMVLLQEKKANMINGTINKDQSEALERLTPEDMQFLFRGN</sequence>
<name>D4D2R6_TRIVH</name>
<dbReference type="InterPro" id="IPR000330">
    <property type="entry name" value="SNF2_N"/>
</dbReference>
<dbReference type="CDD" id="cd16567">
    <property type="entry name" value="RING-HC_RAD16-like"/>
    <property type="match status" value="1"/>
</dbReference>
<dbReference type="GO" id="GO:0006289">
    <property type="term" value="P:nucleotide-excision repair"/>
    <property type="evidence" value="ECO:0007669"/>
    <property type="project" value="TreeGrafter"/>
</dbReference>
<evidence type="ECO:0000256" key="3">
    <source>
        <dbReference type="ARBA" id="ARBA00022723"/>
    </source>
</evidence>
<dbReference type="InterPro" id="IPR001650">
    <property type="entry name" value="Helicase_C-like"/>
</dbReference>
<reference evidence="16" key="1">
    <citation type="journal article" date="2011" name="Genome Biol.">
        <title>Comparative and functional genomics provide insights into the pathogenicity of dermatophytic fungi.</title>
        <authorList>
            <person name="Burmester A."/>
            <person name="Shelest E."/>
            <person name="Gloeckner G."/>
            <person name="Heddergott C."/>
            <person name="Schindler S."/>
            <person name="Staib P."/>
            <person name="Heidel A."/>
            <person name="Felder M."/>
            <person name="Petzold A."/>
            <person name="Szafranski K."/>
            <person name="Feuermann M."/>
            <person name="Pedruzzi I."/>
            <person name="Priebe S."/>
            <person name="Groth M."/>
            <person name="Winkler R."/>
            <person name="Li W."/>
            <person name="Kniemeyer O."/>
            <person name="Schroeckh V."/>
            <person name="Hertweck C."/>
            <person name="Hube B."/>
            <person name="White T.C."/>
            <person name="Platzer M."/>
            <person name="Guthke R."/>
            <person name="Heitman J."/>
            <person name="Woestemeyer J."/>
            <person name="Zipfel P.F."/>
            <person name="Monod M."/>
            <person name="Brakhage A.A."/>
        </authorList>
    </citation>
    <scope>NUCLEOTIDE SEQUENCE [LARGE SCALE GENOMIC DNA]</scope>
    <source>
        <strain evidence="16">HKI 0517</strain>
    </source>
</reference>
<keyword evidence="6" id="KW-0378">Hydrolase</keyword>
<feature type="compositionally biased region" description="Low complexity" evidence="11">
    <location>
        <begin position="126"/>
        <end position="140"/>
    </location>
</feature>
<evidence type="ECO:0000259" key="14">
    <source>
        <dbReference type="PROSITE" id="PS51194"/>
    </source>
</evidence>
<evidence type="ECO:0000256" key="9">
    <source>
        <dbReference type="ARBA" id="ARBA00022840"/>
    </source>
</evidence>
<dbReference type="GeneID" id="9579690"/>
<dbReference type="PANTHER" id="PTHR45626:SF12">
    <property type="entry name" value="DNA REPAIR PROTEIN RAD16"/>
    <property type="match status" value="1"/>
</dbReference>
<dbReference type="Pfam" id="PF00271">
    <property type="entry name" value="Helicase_C"/>
    <property type="match status" value="1"/>
</dbReference>
<feature type="compositionally biased region" description="Basic residues" evidence="11">
    <location>
        <begin position="201"/>
        <end position="212"/>
    </location>
</feature>
<feature type="compositionally biased region" description="Low complexity" evidence="11">
    <location>
        <begin position="52"/>
        <end position="64"/>
    </location>
</feature>
<dbReference type="GO" id="GO:0005634">
    <property type="term" value="C:nucleus"/>
    <property type="evidence" value="ECO:0007669"/>
    <property type="project" value="UniProtKB-SubCell"/>
</dbReference>
<feature type="compositionally biased region" description="Basic and acidic residues" evidence="11">
    <location>
        <begin position="65"/>
        <end position="77"/>
    </location>
</feature>
<dbReference type="RefSeq" id="XP_003024409.1">
    <property type="nucleotide sequence ID" value="XM_003024363.1"/>
</dbReference>
<evidence type="ECO:0000313" key="15">
    <source>
        <dbReference type="EMBL" id="EFE43798.1"/>
    </source>
</evidence>
<dbReference type="InterPro" id="IPR018957">
    <property type="entry name" value="Znf_C3HC4_RING-type"/>
</dbReference>
<dbReference type="SUPFAM" id="SSF52540">
    <property type="entry name" value="P-loop containing nucleoside triphosphate hydrolases"/>
    <property type="match status" value="2"/>
</dbReference>
<dbReference type="CDD" id="cd18008">
    <property type="entry name" value="DEXDc_SHPRH-like"/>
    <property type="match status" value="1"/>
</dbReference>
<comment type="similarity">
    <text evidence="2">Belongs to the SNF2/RAD54 helicase family.</text>
</comment>
<dbReference type="InterPro" id="IPR001841">
    <property type="entry name" value="Znf_RING"/>
</dbReference>
<keyword evidence="9" id="KW-0067">ATP-binding</keyword>
<dbReference type="InterPro" id="IPR050628">
    <property type="entry name" value="SNF2_RAD54_helicase_TF"/>
</dbReference>
<organism evidence="15 16">
    <name type="scientific">Trichophyton verrucosum (strain HKI 0517)</name>
    <dbReference type="NCBI Taxonomy" id="663202"/>
    <lineage>
        <taxon>Eukaryota</taxon>
        <taxon>Fungi</taxon>
        <taxon>Dikarya</taxon>
        <taxon>Ascomycota</taxon>
        <taxon>Pezizomycotina</taxon>
        <taxon>Eurotiomycetes</taxon>
        <taxon>Eurotiomycetidae</taxon>
        <taxon>Onygenales</taxon>
        <taxon>Arthrodermataceae</taxon>
        <taxon>Trichophyton</taxon>
    </lineage>
</organism>
<dbReference type="GO" id="GO:0016787">
    <property type="term" value="F:hydrolase activity"/>
    <property type="evidence" value="ECO:0007669"/>
    <property type="project" value="UniProtKB-KW"/>
</dbReference>
<feature type="region of interest" description="Disordered" evidence="11">
    <location>
        <begin position="1"/>
        <end position="28"/>
    </location>
</feature>
<gene>
    <name evidence="15" type="ORF">TRV_01372</name>
</gene>
<dbReference type="GO" id="GO:0004386">
    <property type="term" value="F:helicase activity"/>
    <property type="evidence" value="ECO:0007669"/>
    <property type="project" value="UniProtKB-KW"/>
</dbReference>
<comment type="subcellular location">
    <subcellularLocation>
        <location evidence="1">Nucleus</location>
    </subcellularLocation>
</comment>
<dbReference type="HOGENOM" id="CLU_000315_2_1_1"/>
<evidence type="ECO:0000256" key="6">
    <source>
        <dbReference type="ARBA" id="ARBA00022801"/>
    </source>
</evidence>
<dbReference type="AlphaFoldDB" id="D4D2R6"/>
<keyword evidence="7" id="KW-0347">Helicase</keyword>
<feature type="domain" description="Helicase ATP-binding" evidence="13">
    <location>
        <begin position="379"/>
        <end position="557"/>
    </location>
</feature>
<evidence type="ECO:0000259" key="12">
    <source>
        <dbReference type="PROSITE" id="PS50089"/>
    </source>
</evidence>
<evidence type="ECO:0000256" key="8">
    <source>
        <dbReference type="ARBA" id="ARBA00022833"/>
    </source>
</evidence>
<feature type="region of interest" description="Disordered" evidence="11">
    <location>
        <begin position="283"/>
        <end position="302"/>
    </location>
</feature>
<evidence type="ECO:0000256" key="1">
    <source>
        <dbReference type="ARBA" id="ARBA00004123"/>
    </source>
</evidence>
<dbReference type="PROSITE" id="PS51194">
    <property type="entry name" value="HELICASE_CTER"/>
    <property type="match status" value="1"/>
</dbReference>
<dbReference type="InterPro" id="IPR014001">
    <property type="entry name" value="Helicase_ATP-bd"/>
</dbReference>
<dbReference type="SMART" id="SM00184">
    <property type="entry name" value="RING"/>
    <property type="match status" value="1"/>
</dbReference>
<dbReference type="PROSITE" id="PS00518">
    <property type="entry name" value="ZF_RING_1"/>
    <property type="match status" value="1"/>
</dbReference>
<dbReference type="InterPro" id="IPR027417">
    <property type="entry name" value="P-loop_NTPase"/>
</dbReference>
<keyword evidence="3" id="KW-0479">Metal-binding</keyword>
<dbReference type="InterPro" id="IPR002464">
    <property type="entry name" value="DNA/RNA_helicase_DEAH_CS"/>
</dbReference>
<dbReference type="InterPro" id="IPR049730">
    <property type="entry name" value="SNF2/RAD54-like_C"/>
</dbReference>
<dbReference type="PROSITE" id="PS51192">
    <property type="entry name" value="HELICASE_ATP_BIND_1"/>
    <property type="match status" value="1"/>
</dbReference>
<evidence type="ECO:0000259" key="13">
    <source>
        <dbReference type="PROSITE" id="PS51192"/>
    </source>
</evidence>
<dbReference type="OrthoDB" id="448448at2759"/>
<dbReference type="GO" id="GO:0008094">
    <property type="term" value="F:ATP-dependent activity, acting on DNA"/>
    <property type="evidence" value="ECO:0007669"/>
    <property type="project" value="TreeGrafter"/>
</dbReference>
<dbReference type="GO" id="GO:0008270">
    <property type="term" value="F:zinc ion binding"/>
    <property type="evidence" value="ECO:0007669"/>
    <property type="project" value="UniProtKB-KW"/>
</dbReference>
<dbReference type="Pfam" id="PF00176">
    <property type="entry name" value="SNF2-rel_dom"/>
    <property type="match status" value="2"/>
</dbReference>
<dbReference type="Pfam" id="PF00097">
    <property type="entry name" value="zf-C3HC4"/>
    <property type="match status" value="1"/>
</dbReference>
<dbReference type="SMART" id="SM00487">
    <property type="entry name" value="DEXDc"/>
    <property type="match status" value="1"/>
</dbReference>
<evidence type="ECO:0008006" key="17">
    <source>
        <dbReference type="Google" id="ProtNLM"/>
    </source>
</evidence>
<feature type="compositionally biased region" description="Low complexity" evidence="11">
    <location>
        <begin position="101"/>
        <end position="117"/>
    </location>
</feature>
<dbReference type="PROSITE" id="PS50089">
    <property type="entry name" value="ZF_RING_2"/>
    <property type="match status" value="1"/>
</dbReference>
<dbReference type="SUPFAM" id="SSF57850">
    <property type="entry name" value="RING/U-box"/>
    <property type="match status" value="1"/>
</dbReference>
<dbReference type="PROSITE" id="PS00690">
    <property type="entry name" value="DEAH_ATP_HELICASE"/>
    <property type="match status" value="1"/>
</dbReference>
<dbReference type="SMART" id="SM00490">
    <property type="entry name" value="HELICc"/>
    <property type="match status" value="1"/>
</dbReference>
<protein>
    <recommendedName>
        <fullName evidence="17">DNA excision repair protein Rad16</fullName>
    </recommendedName>
</protein>
<dbReference type="InterPro" id="IPR013083">
    <property type="entry name" value="Znf_RING/FYVE/PHD"/>
</dbReference>
<dbReference type="Gene3D" id="3.40.50.10810">
    <property type="entry name" value="Tandem AAA-ATPase domain"/>
    <property type="match status" value="1"/>
</dbReference>
<keyword evidence="8" id="KW-0862">Zinc</keyword>
<dbReference type="InterPro" id="IPR038718">
    <property type="entry name" value="SNF2-like_sf"/>
</dbReference>
<feature type="region of interest" description="Disordered" evidence="11">
    <location>
        <begin position="41"/>
        <end position="273"/>
    </location>
</feature>
<dbReference type="InterPro" id="IPR017907">
    <property type="entry name" value="Znf_RING_CS"/>
</dbReference>
<dbReference type="Proteomes" id="UP000008383">
    <property type="component" value="Unassembled WGS sequence"/>
</dbReference>
<keyword evidence="16" id="KW-1185">Reference proteome</keyword>
<dbReference type="CDD" id="cd18793">
    <property type="entry name" value="SF2_C_SNF"/>
    <property type="match status" value="1"/>
</dbReference>
<dbReference type="GO" id="GO:0005524">
    <property type="term" value="F:ATP binding"/>
    <property type="evidence" value="ECO:0007669"/>
    <property type="project" value="UniProtKB-KW"/>
</dbReference>
<keyword evidence="5 10" id="KW-0863">Zinc-finger</keyword>
<evidence type="ECO:0000256" key="7">
    <source>
        <dbReference type="ARBA" id="ARBA00022806"/>
    </source>
</evidence>
<feature type="domain" description="RING-type" evidence="12">
    <location>
        <begin position="721"/>
        <end position="764"/>
    </location>
</feature>
<evidence type="ECO:0000313" key="16">
    <source>
        <dbReference type="Proteomes" id="UP000008383"/>
    </source>
</evidence>
<dbReference type="EMBL" id="ACYE01000077">
    <property type="protein sequence ID" value="EFE43798.1"/>
    <property type="molecule type" value="Genomic_DNA"/>
</dbReference>
<evidence type="ECO:0000256" key="10">
    <source>
        <dbReference type="PROSITE-ProRule" id="PRU00175"/>
    </source>
</evidence>
<feature type="domain" description="Helicase C-terminal" evidence="14">
    <location>
        <begin position="809"/>
        <end position="963"/>
    </location>
</feature>
<evidence type="ECO:0000256" key="5">
    <source>
        <dbReference type="ARBA" id="ARBA00022771"/>
    </source>
</evidence>
<evidence type="ECO:0000256" key="2">
    <source>
        <dbReference type="ARBA" id="ARBA00007025"/>
    </source>
</evidence>
<evidence type="ECO:0000256" key="11">
    <source>
        <dbReference type="SAM" id="MobiDB-lite"/>
    </source>
</evidence>
<feature type="non-terminal residue" evidence="15">
    <location>
        <position position="1"/>
    </location>
</feature>
<feature type="compositionally biased region" description="Low complexity" evidence="11">
    <location>
        <begin position="283"/>
        <end position="295"/>
    </location>
</feature>